<dbReference type="GO" id="GO:0008270">
    <property type="term" value="F:zinc ion binding"/>
    <property type="evidence" value="ECO:0007669"/>
    <property type="project" value="InterPro"/>
</dbReference>
<dbReference type="PANTHER" id="PTHR11022">
    <property type="entry name" value="PEPTIDOGLYCAN RECOGNITION PROTEIN"/>
    <property type="match status" value="1"/>
</dbReference>
<organism evidence="6 7">
    <name type="scientific">Polypedilum vanderplanki</name>
    <name type="common">Sleeping chironomid midge</name>
    <dbReference type="NCBI Taxonomy" id="319348"/>
    <lineage>
        <taxon>Eukaryota</taxon>
        <taxon>Metazoa</taxon>
        <taxon>Ecdysozoa</taxon>
        <taxon>Arthropoda</taxon>
        <taxon>Hexapoda</taxon>
        <taxon>Insecta</taxon>
        <taxon>Pterygota</taxon>
        <taxon>Neoptera</taxon>
        <taxon>Endopterygota</taxon>
        <taxon>Diptera</taxon>
        <taxon>Nematocera</taxon>
        <taxon>Chironomoidea</taxon>
        <taxon>Chironomidae</taxon>
        <taxon>Chironominae</taxon>
        <taxon>Polypedilum</taxon>
        <taxon>Polypedilum</taxon>
    </lineage>
</organism>
<dbReference type="PANTHER" id="PTHR11022:SF41">
    <property type="entry name" value="PEPTIDOGLYCAN-RECOGNITION PROTEIN LC-RELATED"/>
    <property type="match status" value="1"/>
</dbReference>
<keyword evidence="4" id="KW-0812">Transmembrane</keyword>
<dbReference type="InterPro" id="IPR015510">
    <property type="entry name" value="PGRP"/>
</dbReference>
<feature type="domain" description="Peptidoglycan recognition protein family" evidence="5">
    <location>
        <begin position="251"/>
        <end position="394"/>
    </location>
</feature>
<sequence>MEKINSDLYERSCSDECSGSFSTIASSAAAEQLKQFLYLARLGKYCAKLFQLFIKLIDNNSQNQKKSGNSSLNYNQFGIVNNLSNIRLEGNGNINVIYNTYNNSSKDRQNENIREKKNVQIDSIVSDNFMEPRKCFSGKNRKRNILITISLISAIALTSIIVPITYVFFADKQDNLDDTTVTTSTTTELTTTSDSNQTLSFFPTITTTTTTTEHTTTSDSNQTLSFFPTITTTTTTTELTTTSDSNQILSLFLISRKEWNANPPKSVIPNLSNPIKRVIVTHTEGISCDNEEYCKAVVKQIQITNENLDDIPYNFLIGADGRVYEGRGFEFQGECTTNLYATEYNSIGICVAFIGNFSTISPSFIQLLVFQYFVTNFIGAFEKDFIIVLQDDLVFKNIRANALNVAVSRMRNFYPLQKIYRREEWEASNPASVHTKFSQKKEIALLLHTVTQTCSLFSDCATRMRMMQAGHMNNQGWIDLAFNFAIGANGLIYEVRGFDNVGAHLSGFNSKSIGIAAIGDFDVDEPSQEMLDALKIFLDDAVMLGKLPEDFKVYGRNDFGWGGPGKNIMKYIRQWCRYGNRTEPCDISGN</sequence>
<evidence type="ECO:0000313" key="7">
    <source>
        <dbReference type="Proteomes" id="UP001107558"/>
    </source>
</evidence>
<evidence type="ECO:0000259" key="5">
    <source>
        <dbReference type="SMART" id="SM00701"/>
    </source>
</evidence>
<dbReference type="CDD" id="cd06583">
    <property type="entry name" value="PGRP"/>
    <property type="match status" value="2"/>
</dbReference>
<protein>
    <recommendedName>
        <fullName evidence="5">Peptidoglycan recognition protein family domain-containing protein</fullName>
    </recommendedName>
</protein>
<dbReference type="InterPro" id="IPR002502">
    <property type="entry name" value="Amidase_domain"/>
</dbReference>
<dbReference type="GO" id="GO:0009253">
    <property type="term" value="P:peptidoglycan catabolic process"/>
    <property type="evidence" value="ECO:0007669"/>
    <property type="project" value="InterPro"/>
</dbReference>
<dbReference type="Proteomes" id="UP001107558">
    <property type="component" value="Chromosome 3"/>
</dbReference>
<dbReference type="InterPro" id="IPR036505">
    <property type="entry name" value="Amidase/PGRP_sf"/>
</dbReference>
<evidence type="ECO:0000256" key="3">
    <source>
        <dbReference type="ARBA" id="ARBA00022859"/>
    </source>
</evidence>
<accession>A0A9J6BQU7</accession>
<keyword evidence="3" id="KW-0391">Immunity</keyword>
<dbReference type="GO" id="GO:0008745">
    <property type="term" value="F:N-acetylmuramoyl-L-alanine amidase activity"/>
    <property type="evidence" value="ECO:0007669"/>
    <property type="project" value="InterPro"/>
</dbReference>
<gene>
    <name evidence="6" type="ORF">PVAND_002277</name>
</gene>
<keyword evidence="2" id="KW-0399">Innate immunity</keyword>
<comment type="caution">
    <text evidence="6">The sequence shown here is derived from an EMBL/GenBank/DDBJ whole genome shotgun (WGS) entry which is preliminary data.</text>
</comment>
<evidence type="ECO:0000313" key="6">
    <source>
        <dbReference type="EMBL" id="KAG5672122.1"/>
    </source>
</evidence>
<evidence type="ECO:0000256" key="4">
    <source>
        <dbReference type="SAM" id="Phobius"/>
    </source>
</evidence>
<dbReference type="SUPFAM" id="SSF55846">
    <property type="entry name" value="N-acetylmuramoyl-L-alanine amidase-like"/>
    <property type="match status" value="2"/>
</dbReference>
<keyword evidence="4" id="KW-1133">Transmembrane helix</keyword>
<dbReference type="GO" id="GO:0045087">
    <property type="term" value="P:innate immune response"/>
    <property type="evidence" value="ECO:0007669"/>
    <property type="project" value="UniProtKB-KW"/>
</dbReference>
<reference evidence="6" key="1">
    <citation type="submission" date="2021-03" db="EMBL/GenBank/DDBJ databases">
        <title>Chromosome level genome of the anhydrobiotic midge Polypedilum vanderplanki.</title>
        <authorList>
            <person name="Yoshida Y."/>
            <person name="Kikawada T."/>
            <person name="Gusev O."/>
        </authorList>
    </citation>
    <scope>NUCLEOTIDE SEQUENCE</scope>
    <source>
        <strain evidence="6">NIAS01</strain>
        <tissue evidence="6">Whole body or cell culture</tissue>
    </source>
</reference>
<dbReference type="Pfam" id="PF01510">
    <property type="entry name" value="Amidase_2"/>
    <property type="match status" value="2"/>
</dbReference>
<name>A0A9J6BQU7_POLVA</name>
<dbReference type="OrthoDB" id="10001926at2759"/>
<dbReference type="Gene3D" id="3.40.80.10">
    <property type="entry name" value="Peptidoglycan recognition protein-like"/>
    <property type="match status" value="2"/>
</dbReference>
<evidence type="ECO:0000256" key="2">
    <source>
        <dbReference type="ARBA" id="ARBA00022588"/>
    </source>
</evidence>
<comment type="similarity">
    <text evidence="1">Belongs to the N-acetylmuramoyl-L-alanine amidase 2 family.</text>
</comment>
<dbReference type="SMART" id="SM00701">
    <property type="entry name" value="PGRP"/>
    <property type="match status" value="2"/>
</dbReference>
<dbReference type="EMBL" id="JADBJN010000003">
    <property type="protein sequence ID" value="KAG5672122.1"/>
    <property type="molecule type" value="Genomic_DNA"/>
</dbReference>
<keyword evidence="7" id="KW-1185">Reference proteome</keyword>
<feature type="domain" description="Peptidoglycan recognition protein family" evidence="5">
    <location>
        <begin position="417"/>
        <end position="560"/>
    </location>
</feature>
<dbReference type="InterPro" id="IPR006619">
    <property type="entry name" value="PGRP_domain_met/bac"/>
</dbReference>
<dbReference type="AlphaFoldDB" id="A0A9J6BQU7"/>
<evidence type="ECO:0000256" key="1">
    <source>
        <dbReference type="ARBA" id="ARBA00007553"/>
    </source>
</evidence>
<proteinExistence type="inferred from homology"/>
<keyword evidence="4" id="KW-0472">Membrane</keyword>
<feature type="transmembrane region" description="Helical" evidence="4">
    <location>
        <begin position="145"/>
        <end position="169"/>
    </location>
</feature>